<protein>
    <submittedName>
        <fullName evidence="2">RimJ/RimL family protein N-acetyltransferase</fullName>
    </submittedName>
</protein>
<dbReference type="OrthoDB" id="3466127at2"/>
<dbReference type="RefSeq" id="WP_149475653.1">
    <property type="nucleotide sequence ID" value="NZ_JAGGMB010000004.1"/>
</dbReference>
<accession>A0A9X1CER2</accession>
<dbReference type="PROSITE" id="PS51186">
    <property type="entry name" value="GNAT"/>
    <property type="match status" value="1"/>
</dbReference>
<dbReference type="GO" id="GO:0016747">
    <property type="term" value="F:acyltransferase activity, transferring groups other than amino-acyl groups"/>
    <property type="evidence" value="ECO:0007669"/>
    <property type="project" value="InterPro"/>
</dbReference>
<dbReference type="EMBL" id="JAGGMB010000004">
    <property type="protein sequence ID" value="MBP2077275.1"/>
    <property type="molecule type" value="Genomic_DNA"/>
</dbReference>
<organism evidence="2 3">
    <name type="scientific">Oceanobacillus polygoni</name>
    <dbReference type="NCBI Taxonomy" id="1235259"/>
    <lineage>
        <taxon>Bacteria</taxon>
        <taxon>Bacillati</taxon>
        <taxon>Bacillota</taxon>
        <taxon>Bacilli</taxon>
        <taxon>Bacillales</taxon>
        <taxon>Bacillaceae</taxon>
        <taxon>Oceanobacillus</taxon>
    </lineage>
</organism>
<comment type="caution">
    <text evidence="2">The sequence shown here is derived from an EMBL/GenBank/DDBJ whole genome shotgun (WGS) entry which is preliminary data.</text>
</comment>
<dbReference type="SUPFAM" id="SSF55729">
    <property type="entry name" value="Acyl-CoA N-acyltransferases (Nat)"/>
    <property type="match status" value="1"/>
</dbReference>
<evidence type="ECO:0000313" key="3">
    <source>
        <dbReference type="Proteomes" id="UP001138793"/>
    </source>
</evidence>
<dbReference type="Proteomes" id="UP001138793">
    <property type="component" value="Unassembled WGS sequence"/>
</dbReference>
<proteinExistence type="predicted"/>
<reference evidence="2" key="1">
    <citation type="submission" date="2021-03" db="EMBL/GenBank/DDBJ databases">
        <title>Genomic Encyclopedia of Type Strains, Phase IV (KMG-IV): sequencing the most valuable type-strain genomes for metagenomic binning, comparative biology and taxonomic classification.</title>
        <authorList>
            <person name="Goeker M."/>
        </authorList>
    </citation>
    <scope>NUCLEOTIDE SEQUENCE</scope>
    <source>
        <strain evidence="2">DSM 107338</strain>
    </source>
</reference>
<feature type="domain" description="N-acetyltransferase" evidence="1">
    <location>
        <begin position="31"/>
        <end position="189"/>
    </location>
</feature>
<dbReference type="InterPro" id="IPR000182">
    <property type="entry name" value="GNAT_dom"/>
</dbReference>
<name>A0A9X1CER2_9BACI</name>
<dbReference type="Pfam" id="PF13302">
    <property type="entry name" value="Acetyltransf_3"/>
    <property type="match status" value="1"/>
</dbReference>
<dbReference type="AlphaFoldDB" id="A0A9X1CER2"/>
<keyword evidence="3" id="KW-1185">Reference proteome</keyword>
<evidence type="ECO:0000259" key="1">
    <source>
        <dbReference type="PROSITE" id="PS51186"/>
    </source>
</evidence>
<dbReference type="Gene3D" id="3.40.630.30">
    <property type="match status" value="1"/>
</dbReference>
<dbReference type="InterPro" id="IPR016181">
    <property type="entry name" value="Acyl_CoA_acyltransferase"/>
</dbReference>
<evidence type="ECO:0000313" key="2">
    <source>
        <dbReference type="EMBL" id="MBP2077275.1"/>
    </source>
</evidence>
<sequence>MVSYAPLHLRVTTPQIELVGATDHLLEKLEPIVRTGKASAEPAPYDDPMSLYEEDPEIRVVKWLQSVWRGRGIVTADFWRLNLIVMLNNKPVGMQDVIGDHFNTYGTVGTFSWLSSDVRQRGIGSEIRQAALHLAFDGLDAREATSEAFIDNLGSNGVSRRLGYKENGVTWASRHGEPALMQRWRLTREDWLPHRRSDIEMYGVASTRKVLRK</sequence>
<gene>
    <name evidence="2" type="ORF">J2Z64_001527</name>
</gene>